<protein>
    <submittedName>
        <fullName evidence="3">Uncharacterized protein</fullName>
    </submittedName>
</protein>
<reference evidence="3" key="1">
    <citation type="journal article" date="2020" name="Stud. Mycol.">
        <title>101 Dothideomycetes genomes: a test case for predicting lifestyles and emergence of pathogens.</title>
        <authorList>
            <person name="Haridas S."/>
            <person name="Albert R."/>
            <person name="Binder M."/>
            <person name="Bloem J."/>
            <person name="Labutti K."/>
            <person name="Salamov A."/>
            <person name="Andreopoulos B."/>
            <person name="Baker S."/>
            <person name="Barry K."/>
            <person name="Bills G."/>
            <person name="Bluhm B."/>
            <person name="Cannon C."/>
            <person name="Castanera R."/>
            <person name="Culley D."/>
            <person name="Daum C."/>
            <person name="Ezra D."/>
            <person name="Gonzalez J."/>
            <person name="Henrissat B."/>
            <person name="Kuo A."/>
            <person name="Liang C."/>
            <person name="Lipzen A."/>
            <person name="Lutzoni F."/>
            <person name="Magnuson J."/>
            <person name="Mondo S."/>
            <person name="Nolan M."/>
            <person name="Ohm R."/>
            <person name="Pangilinan J."/>
            <person name="Park H.-J."/>
            <person name="Ramirez L."/>
            <person name="Alfaro M."/>
            <person name="Sun H."/>
            <person name="Tritt A."/>
            <person name="Yoshinaga Y."/>
            <person name="Zwiers L.-H."/>
            <person name="Turgeon B."/>
            <person name="Goodwin S."/>
            <person name="Spatafora J."/>
            <person name="Crous P."/>
            <person name="Grigoriev I."/>
        </authorList>
    </citation>
    <scope>NUCLEOTIDE SEQUENCE</scope>
    <source>
        <strain evidence="3">CBS 133067</strain>
    </source>
</reference>
<accession>A0A9P4IKW1</accession>
<organism evidence="3 4">
    <name type="scientific">Rhizodiscina lignyota</name>
    <dbReference type="NCBI Taxonomy" id="1504668"/>
    <lineage>
        <taxon>Eukaryota</taxon>
        <taxon>Fungi</taxon>
        <taxon>Dikarya</taxon>
        <taxon>Ascomycota</taxon>
        <taxon>Pezizomycotina</taxon>
        <taxon>Dothideomycetes</taxon>
        <taxon>Pleosporomycetidae</taxon>
        <taxon>Aulographales</taxon>
        <taxon>Rhizodiscinaceae</taxon>
        <taxon>Rhizodiscina</taxon>
    </lineage>
</organism>
<keyword evidence="4" id="KW-1185">Reference proteome</keyword>
<sequence length="363" mass="41011">MSYQKWHSHSGLEHHCPVCSKPLKHPSAVKTCWGSHAVVCWRFHYGLHMRGHSHECKPCRDTDERHETRHREIAKLVRELKGGVVDASKQSNPNTPFERASTPQKADRADGDVAAPTPMTKKERKEKKRISKALERNVAVTTQDVQLVWKVLHPGVDKDSPLSDDEAAMAYSRADEIPDDEDITLPDFADDLRRILQEMKVEEGANRPSKEGKATLAKLTAAILGDLEQFYRECIGIAIRREGYRRRIGRNAAERELEKYEERDWRTGAKVTKQVRSQGESGASAGEPVLDEEEDEGEAPAMPSSPTTAWRCRTVVDKEGVAQDLEKVRSELGWAEAVLERMQRRVEAEVAQLARLLEKIQAV</sequence>
<comment type="caution">
    <text evidence="3">The sequence shown here is derived from an EMBL/GenBank/DDBJ whole genome shotgun (WGS) entry which is preliminary data.</text>
</comment>
<name>A0A9P4IKW1_9PEZI</name>
<evidence type="ECO:0000313" key="4">
    <source>
        <dbReference type="Proteomes" id="UP000799772"/>
    </source>
</evidence>
<feature type="region of interest" description="Disordered" evidence="2">
    <location>
        <begin position="271"/>
        <end position="310"/>
    </location>
</feature>
<gene>
    <name evidence="3" type="ORF">NA57DRAFT_52936</name>
</gene>
<evidence type="ECO:0000256" key="2">
    <source>
        <dbReference type="SAM" id="MobiDB-lite"/>
    </source>
</evidence>
<keyword evidence="1" id="KW-0175">Coiled coil</keyword>
<evidence type="ECO:0000313" key="3">
    <source>
        <dbReference type="EMBL" id="KAF2103416.1"/>
    </source>
</evidence>
<dbReference type="Proteomes" id="UP000799772">
    <property type="component" value="Unassembled WGS sequence"/>
</dbReference>
<feature type="compositionally biased region" description="Acidic residues" evidence="2">
    <location>
        <begin position="289"/>
        <end position="298"/>
    </location>
</feature>
<evidence type="ECO:0000256" key="1">
    <source>
        <dbReference type="SAM" id="Coils"/>
    </source>
</evidence>
<feature type="coiled-coil region" evidence="1">
    <location>
        <begin position="325"/>
        <end position="363"/>
    </location>
</feature>
<dbReference type="OrthoDB" id="3642840at2759"/>
<feature type="region of interest" description="Disordered" evidence="2">
    <location>
        <begin position="83"/>
        <end position="127"/>
    </location>
</feature>
<dbReference type="EMBL" id="ML978122">
    <property type="protein sequence ID" value="KAF2103416.1"/>
    <property type="molecule type" value="Genomic_DNA"/>
</dbReference>
<proteinExistence type="predicted"/>
<dbReference type="AlphaFoldDB" id="A0A9P4IKW1"/>